<feature type="transmembrane region" description="Helical" evidence="1">
    <location>
        <begin position="30"/>
        <end position="54"/>
    </location>
</feature>
<dbReference type="EMBL" id="CP090894">
    <property type="protein sequence ID" value="ULT93006.1"/>
    <property type="molecule type" value="Genomic_DNA"/>
</dbReference>
<evidence type="ECO:0000313" key="2">
    <source>
        <dbReference type="EMBL" id="ULT93006.1"/>
    </source>
</evidence>
<organism evidence="2 3">
    <name type="scientific">Caenorhabditis briggsae</name>
    <dbReference type="NCBI Taxonomy" id="6238"/>
    <lineage>
        <taxon>Eukaryota</taxon>
        <taxon>Metazoa</taxon>
        <taxon>Ecdysozoa</taxon>
        <taxon>Nematoda</taxon>
        <taxon>Chromadorea</taxon>
        <taxon>Rhabditida</taxon>
        <taxon>Rhabditina</taxon>
        <taxon>Rhabditomorpha</taxon>
        <taxon>Rhabditoidea</taxon>
        <taxon>Rhabditidae</taxon>
        <taxon>Peloderinae</taxon>
        <taxon>Caenorhabditis</taxon>
    </lineage>
</organism>
<accession>A0AAE9D3E7</accession>
<dbReference type="AlphaFoldDB" id="A0AAE9D3E7"/>
<feature type="transmembrane region" description="Helical" evidence="1">
    <location>
        <begin position="123"/>
        <end position="141"/>
    </location>
</feature>
<evidence type="ECO:0000313" key="3">
    <source>
        <dbReference type="Proteomes" id="UP000827892"/>
    </source>
</evidence>
<keyword evidence="1" id="KW-0812">Transmembrane</keyword>
<evidence type="ECO:0000256" key="1">
    <source>
        <dbReference type="SAM" id="Phobius"/>
    </source>
</evidence>
<feature type="transmembrane region" description="Helical" evidence="1">
    <location>
        <begin position="60"/>
        <end position="82"/>
    </location>
</feature>
<reference evidence="2 3" key="1">
    <citation type="submission" date="2022-05" db="EMBL/GenBank/DDBJ databases">
        <title>Chromosome-level reference genomes for two strains of Caenorhabditis briggsae: an improved platform for comparative genomics.</title>
        <authorList>
            <person name="Stevens L."/>
            <person name="Andersen E.C."/>
        </authorList>
    </citation>
    <scope>NUCLEOTIDE SEQUENCE [LARGE SCALE GENOMIC DNA]</scope>
    <source>
        <strain evidence="2">QX1410_ONT</strain>
        <tissue evidence="2">Whole-organism</tissue>
    </source>
</reference>
<keyword evidence="1" id="KW-0472">Membrane</keyword>
<name>A0AAE9D3E7_CAEBR</name>
<protein>
    <submittedName>
        <fullName evidence="2">Uncharacterized protein</fullName>
    </submittedName>
</protein>
<keyword evidence="1" id="KW-1133">Transmembrane helix</keyword>
<feature type="transmembrane region" description="Helical" evidence="1">
    <location>
        <begin position="147"/>
        <end position="169"/>
    </location>
</feature>
<proteinExistence type="predicted"/>
<gene>
    <name evidence="2" type="ORF">L3Y34_002885</name>
</gene>
<dbReference type="Proteomes" id="UP000827892">
    <property type="component" value="Chromosome IV"/>
</dbReference>
<sequence>MSQKKETNISVDPFTGQDVLKTKAFSWREIHLQIFFLTIPLPLFFIVTGILQINDCDTSLAIWMIIMGIMIGVELIHVSVFFHRAAVQKNEMDLEDDDIFDHYEPLKDPIVKRIVRIHSVTGLLSYFGGVKCYLILIGSWWCSGMVFWPSLLISLFYWVTMAALVVYTCKYKNRKMII</sequence>